<gene>
    <name evidence="1" type="ORF">OCTVUL_1B019777</name>
</gene>
<organism evidence="1 2">
    <name type="scientific">Octopus vulgaris</name>
    <name type="common">Common octopus</name>
    <dbReference type="NCBI Taxonomy" id="6645"/>
    <lineage>
        <taxon>Eukaryota</taxon>
        <taxon>Metazoa</taxon>
        <taxon>Spiralia</taxon>
        <taxon>Lophotrochozoa</taxon>
        <taxon>Mollusca</taxon>
        <taxon>Cephalopoda</taxon>
        <taxon>Coleoidea</taxon>
        <taxon>Octopodiformes</taxon>
        <taxon>Octopoda</taxon>
        <taxon>Incirrata</taxon>
        <taxon>Octopodidae</taxon>
        <taxon>Octopus</taxon>
    </lineage>
</organism>
<name>A0AA36AS80_OCTVU</name>
<proteinExistence type="predicted"/>
<dbReference type="Proteomes" id="UP001162480">
    <property type="component" value="Chromosome 3"/>
</dbReference>
<protein>
    <submittedName>
        <fullName evidence="1">Uncharacterized protein</fullName>
    </submittedName>
</protein>
<reference evidence="1" key="1">
    <citation type="submission" date="2023-08" db="EMBL/GenBank/DDBJ databases">
        <authorList>
            <person name="Alioto T."/>
            <person name="Alioto T."/>
            <person name="Gomez Garrido J."/>
        </authorList>
    </citation>
    <scope>NUCLEOTIDE SEQUENCE</scope>
</reference>
<sequence length="75" mass="8007">MQLSGNPDPVSCGGVIVVDDGSGGSCSSSSSSISYHSFAYICPPAMPMARFDLEAMNIRYANCCVAYNQYAKYLH</sequence>
<dbReference type="EMBL" id="OX597816">
    <property type="protein sequence ID" value="CAI9720297.1"/>
    <property type="molecule type" value="Genomic_DNA"/>
</dbReference>
<evidence type="ECO:0000313" key="2">
    <source>
        <dbReference type="Proteomes" id="UP001162480"/>
    </source>
</evidence>
<keyword evidence="2" id="KW-1185">Reference proteome</keyword>
<accession>A0AA36AS80</accession>
<evidence type="ECO:0000313" key="1">
    <source>
        <dbReference type="EMBL" id="CAI9720297.1"/>
    </source>
</evidence>
<dbReference type="AlphaFoldDB" id="A0AA36AS80"/>